<dbReference type="Gene3D" id="3.10.105.10">
    <property type="entry name" value="Dipeptide-binding Protein, Domain 3"/>
    <property type="match status" value="1"/>
</dbReference>
<dbReference type="EMBL" id="CP114058">
    <property type="protein sequence ID" value="WAT01829.1"/>
    <property type="molecule type" value="Genomic_DNA"/>
</dbReference>
<comment type="similarity">
    <text evidence="1">Belongs to the bacterial solute-binding protein 5 family.</text>
</comment>
<evidence type="ECO:0000256" key="4">
    <source>
        <dbReference type="SAM" id="SignalP"/>
    </source>
</evidence>
<evidence type="ECO:0000313" key="7">
    <source>
        <dbReference type="Proteomes" id="UP001164712"/>
    </source>
</evidence>
<reference evidence="6" key="1">
    <citation type="submission" date="2022-12" db="EMBL/GenBank/DDBJ databases">
        <title>Complete genome sequence of an Australian strain of Rouxiella badensis DAR84756 and resolution of the R. badensis DSM100043 and R. chamberiensis DSM28324 genomes.</title>
        <authorList>
            <person name="Paul S."/>
            <person name="Anderson P.J."/>
            <person name="Maynard G."/>
            <person name="Dyall-Smith M."/>
            <person name="Kudinha T."/>
        </authorList>
    </citation>
    <scope>NUCLEOTIDE SEQUENCE</scope>
    <source>
        <strain evidence="6">DSM 28324</strain>
    </source>
</reference>
<feature type="domain" description="Solute-binding protein family 5" evidence="5">
    <location>
        <begin position="94"/>
        <end position="450"/>
    </location>
</feature>
<keyword evidence="2" id="KW-0813">Transport</keyword>
<dbReference type="InterPro" id="IPR030678">
    <property type="entry name" value="Peptide/Ni-bd"/>
</dbReference>
<keyword evidence="3 4" id="KW-0732">Signal</keyword>
<dbReference type="Proteomes" id="UP001164712">
    <property type="component" value="Chromosome"/>
</dbReference>
<dbReference type="InterPro" id="IPR000914">
    <property type="entry name" value="SBP_5_dom"/>
</dbReference>
<keyword evidence="7" id="KW-1185">Reference proteome</keyword>
<feature type="chain" id="PRO_5047076790" evidence="4">
    <location>
        <begin position="30"/>
        <end position="544"/>
    </location>
</feature>
<dbReference type="InterPro" id="IPR039424">
    <property type="entry name" value="SBP_5"/>
</dbReference>
<dbReference type="RefSeq" id="WP_045047125.1">
    <property type="nucleotide sequence ID" value="NZ_CP114058.1"/>
</dbReference>
<proteinExistence type="inferred from homology"/>
<gene>
    <name evidence="6" type="ORF">O1V66_03715</name>
</gene>
<sequence length="544" mass="58729">MQGYTRKVITGAPLRRLVLPLLMASALTACDKPEATASASQPASDAPHSGGKLVVAIDTDPNCLDPQQVGNNNSLNIGRQMTDSLTDQDPATGKIVPWLATDWQISDDNRRFTFTLREGVTFSDGTAFNAQSVKDNLQAIVAMGARASLASTYLKGLTEIDTPDAQHVTIVFAQPNAQFLQATSTMSLGFFADKTVKTSADARCQGALVGTGPFVLSSFVHNQKVVLSRRTGYQWPSSLAKHQGDSYLDGIEYRVIPESGVRFGSLVSGQLDLNAGVTPQDEPLILAKKLPIIARSNPGLVYSLYPNQSMALMADPSVRQALNLAVDRAALQPILSRYQSPASSVLAKTTPLYQDLGSALKYDPQAAENLLQQDGWIAGPDGVRVKNGKRLSFTLTYWQSAPFIELVQQQFKKVGVDMQLEKAPIGQVIARQSSGTQEAEFYNLTRSDPDVLRTVFDAGPGGRNVNKRAANQVDTALQQSSQTLDNAKRQQLVTEAAKGLIADGDAIPLVELATVIATGNNVHGFRYDASSRFQLYDTWLAPKS</sequence>
<dbReference type="PIRSF" id="PIRSF002741">
    <property type="entry name" value="MppA"/>
    <property type="match status" value="1"/>
</dbReference>
<evidence type="ECO:0000256" key="3">
    <source>
        <dbReference type="ARBA" id="ARBA00022729"/>
    </source>
</evidence>
<evidence type="ECO:0000256" key="2">
    <source>
        <dbReference type="ARBA" id="ARBA00022448"/>
    </source>
</evidence>
<dbReference type="SUPFAM" id="SSF53850">
    <property type="entry name" value="Periplasmic binding protein-like II"/>
    <property type="match status" value="1"/>
</dbReference>
<dbReference type="Pfam" id="PF00496">
    <property type="entry name" value="SBP_bac_5"/>
    <property type="match status" value="1"/>
</dbReference>
<feature type="signal peptide" evidence="4">
    <location>
        <begin position="1"/>
        <end position="29"/>
    </location>
</feature>
<evidence type="ECO:0000313" key="6">
    <source>
        <dbReference type="EMBL" id="WAT01829.1"/>
    </source>
</evidence>
<dbReference type="PROSITE" id="PS51257">
    <property type="entry name" value="PROKAR_LIPOPROTEIN"/>
    <property type="match status" value="1"/>
</dbReference>
<accession>A0ABY7HR06</accession>
<dbReference type="CDD" id="cd08492">
    <property type="entry name" value="PBP2_NikA_DppA_OppA_like_15"/>
    <property type="match status" value="1"/>
</dbReference>
<evidence type="ECO:0000259" key="5">
    <source>
        <dbReference type="Pfam" id="PF00496"/>
    </source>
</evidence>
<protein>
    <submittedName>
        <fullName evidence="6">ABC transporter substrate-binding protein</fullName>
    </submittedName>
</protein>
<dbReference type="PANTHER" id="PTHR30290:SF9">
    <property type="entry name" value="OLIGOPEPTIDE-BINDING PROTEIN APPA"/>
    <property type="match status" value="1"/>
</dbReference>
<name>A0ABY7HR06_9GAMM</name>
<evidence type="ECO:0000256" key="1">
    <source>
        <dbReference type="ARBA" id="ARBA00005695"/>
    </source>
</evidence>
<dbReference type="PANTHER" id="PTHR30290">
    <property type="entry name" value="PERIPLASMIC BINDING COMPONENT OF ABC TRANSPORTER"/>
    <property type="match status" value="1"/>
</dbReference>
<dbReference type="Gene3D" id="3.40.190.10">
    <property type="entry name" value="Periplasmic binding protein-like II"/>
    <property type="match status" value="1"/>
</dbReference>
<organism evidence="6 7">
    <name type="scientific">Rouxiella chamberiensis</name>
    <dbReference type="NCBI Taxonomy" id="1513468"/>
    <lineage>
        <taxon>Bacteria</taxon>
        <taxon>Pseudomonadati</taxon>
        <taxon>Pseudomonadota</taxon>
        <taxon>Gammaproteobacteria</taxon>
        <taxon>Enterobacterales</taxon>
        <taxon>Yersiniaceae</taxon>
        <taxon>Rouxiella</taxon>
    </lineage>
</organism>